<keyword evidence="1" id="KW-1133">Transmembrane helix</keyword>
<keyword evidence="1" id="KW-0472">Membrane</keyword>
<protein>
    <recommendedName>
        <fullName evidence="2">DJ-1/PfpI domain-containing protein</fullName>
    </recommendedName>
</protein>
<dbReference type="AlphaFoldDB" id="W2HP99"/>
<evidence type="ECO:0000259" key="2">
    <source>
        <dbReference type="Pfam" id="PF01965"/>
    </source>
</evidence>
<evidence type="ECO:0000313" key="3">
    <source>
        <dbReference type="EMBL" id="ETK97107.1"/>
    </source>
</evidence>
<dbReference type="PANTHER" id="PTHR48094:SF12">
    <property type="entry name" value="PARKINSON DISEASE PROTEIN 7 HOMOLOG"/>
    <property type="match status" value="1"/>
</dbReference>
<dbReference type="GO" id="GO:1903189">
    <property type="term" value="P:glyoxal metabolic process"/>
    <property type="evidence" value="ECO:0007669"/>
    <property type="project" value="TreeGrafter"/>
</dbReference>
<organism evidence="3">
    <name type="scientific">Phytophthora nicotianae</name>
    <name type="common">Potato buckeye rot agent</name>
    <name type="synonym">Phytophthora parasitica</name>
    <dbReference type="NCBI Taxonomy" id="4792"/>
    <lineage>
        <taxon>Eukaryota</taxon>
        <taxon>Sar</taxon>
        <taxon>Stramenopiles</taxon>
        <taxon>Oomycota</taxon>
        <taxon>Peronosporomycetes</taxon>
        <taxon>Peronosporales</taxon>
        <taxon>Peronosporaceae</taxon>
        <taxon>Phytophthora</taxon>
    </lineage>
</organism>
<name>W2HP99_PHYNI</name>
<gene>
    <name evidence="3" type="ORF">L915_00307</name>
</gene>
<reference evidence="3" key="1">
    <citation type="submission" date="2013-11" db="EMBL/GenBank/DDBJ databases">
        <title>The Genome Sequence of Phytophthora parasitica CJ02B3.</title>
        <authorList>
            <consortium name="The Broad Institute Genomics Platform"/>
            <person name="Russ C."/>
            <person name="Tyler B."/>
            <person name="Panabieres F."/>
            <person name="Shan W."/>
            <person name="Tripathy S."/>
            <person name="Grunwald N."/>
            <person name="Machado M."/>
            <person name="Johnson C.S."/>
            <person name="Arredondo F."/>
            <person name="Hong C."/>
            <person name="Coffey M."/>
            <person name="Young S.K."/>
            <person name="Zeng Q."/>
            <person name="Gargeya S."/>
            <person name="Fitzgerald M."/>
            <person name="Abouelleil A."/>
            <person name="Alvarado L."/>
            <person name="Chapman S.B."/>
            <person name="Gainer-Dewar J."/>
            <person name="Goldberg J."/>
            <person name="Griggs A."/>
            <person name="Gujja S."/>
            <person name="Hansen M."/>
            <person name="Howarth C."/>
            <person name="Imamovic A."/>
            <person name="Ireland A."/>
            <person name="Larimer J."/>
            <person name="McCowan C."/>
            <person name="Murphy C."/>
            <person name="Pearson M."/>
            <person name="Poon T.W."/>
            <person name="Priest M."/>
            <person name="Roberts A."/>
            <person name="Saif S."/>
            <person name="Shea T."/>
            <person name="Sykes S."/>
            <person name="Wortman J."/>
            <person name="Nusbaum C."/>
            <person name="Birren B."/>
        </authorList>
    </citation>
    <scope>NUCLEOTIDE SEQUENCE [LARGE SCALE GENOMIC DNA]</scope>
    <source>
        <strain evidence="3">CJ02B3</strain>
    </source>
</reference>
<dbReference type="InterPro" id="IPR050325">
    <property type="entry name" value="Prot/Nucl_acid_deglycase"/>
</dbReference>
<dbReference type="InterPro" id="IPR029062">
    <property type="entry name" value="Class_I_gatase-like"/>
</dbReference>
<proteinExistence type="predicted"/>
<dbReference type="InterPro" id="IPR002818">
    <property type="entry name" value="DJ-1/PfpI"/>
</dbReference>
<accession>W2HP99</accession>
<feature type="transmembrane region" description="Helical" evidence="1">
    <location>
        <begin position="42"/>
        <end position="62"/>
    </location>
</feature>
<feature type="domain" description="DJ-1/PfpI" evidence="2">
    <location>
        <begin position="97"/>
        <end position="166"/>
    </location>
</feature>
<evidence type="ECO:0000256" key="1">
    <source>
        <dbReference type="SAM" id="Phobius"/>
    </source>
</evidence>
<dbReference type="SUPFAM" id="SSF52317">
    <property type="entry name" value="Class I glutamine amidotransferase-like"/>
    <property type="match status" value="1"/>
</dbReference>
<dbReference type="EMBL" id="KI683911">
    <property type="protein sequence ID" value="ETK97107.1"/>
    <property type="molecule type" value="Genomic_DNA"/>
</dbReference>
<dbReference type="Pfam" id="PF01965">
    <property type="entry name" value="DJ-1_PfpI"/>
    <property type="match status" value="1"/>
</dbReference>
<dbReference type="PANTHER" id="PTHR48094">
    <property type="entry name" value="PROTEIN/NUCLEIC ACID DEGLYCASE DJ-1-RELATED"/>
    <property type="match status" value="1"/>
</dbReference>
<keyword evidence="1" id="KW-0812">Transmembrane</keyword>
<feature type="transmembrane region" description="Helical" evidence="1">
    <location>
        <begin position="12"/>
        <end position="30"/>
    </location>
</feature>
<dbReference type="Proteomes" id="UP000053236">
    <property type="component" value="Unassembled WGS sequence"/>
</dbReference>
<dbReference type="Gene3D" id="3.40.50.880">
    <property type="match status" value="1"/>
</dbReference>
<dbReference type="VEuPathDB" id="FungiDB:PPTG_00269"/>
<dbReference type="GO" id="GO:0005737">
    <property type="term" value="C:cytoplasm"/>
    <property type="evidence" value="ECO:0007669"/>
    <property type="project" value="TreeGrafter"/>
</dbReference>
<sequence>MAGEWISTSEESHLIIGLSTLHLVIGLSIFNTSQFWDLREHVPPTVAFIFLPIATMVWATALSHRRILRCLPSLSVKFTGLNPVATMSTSEGEAPAVLIPIADGTEEIEAIAVADVLTRGGMKVTLAGVGRKLQNIVTMSQGTKVQGDIAIEACVDLNFDLIMCPGVSAYPVLHGIYRLAYQLVVTCHVGTGCSAPARLCRADNNAPEAETPGSILWRHLCCSCCCAYPPRTA</sequence>